<feature type="domain" description="SGNH hydrolase-type esterase" evidence="1">
    <location>
        <begin position="56"/>
        <end position="242"/>
    </location>
</feature>
<sequence length="259" mass="27101">MSTNFFKFKGCIAMKGAIVSLLGALVVSCSGCGGGGDGGTPPAQASTPRTVLIESYGDSTTQGWQVVNGTGQVTPNSAPVILQKLLQDRFGTTVTVSNNGVGSTEASQLLNGTDGVHPTWQNQMAASKAQIVTLNFGLNDAYYTTAKKDGIAAESPDDFASTMTQLVQIARQSGKQVVIFEPNPTCEPIRQPLMPSYVAALRQVAAAQQVPIVGEFDAIEGMANWTTLLSDCLHPTDQGYAVKAKLEFPAVASAVEAAR</sequence>
<dbReference type="SUPFAM" id="SSF52266">
    <property type="entry name" value="SGNH hydrolase"/>
    <property type="match status" value="1"/>
</dbReference>
<organism evidence="2 3">
    <name type="scientific">Burkholderia phage Magia</name>
    <dbReference type="NCBI Taxonomy" id="2767577"/>
    <lineage>
        <taxon>Viruses</taxon>
        <taxon>Duplodnaviria</taxon>
        <taxon>Heunggongvirae</taxon>
        <taxon>Uroviricota</taxon>
        <taxon>Caudoviricetes</taxon>
        <taxon>Magiavirus</taxon>
        <taxon>Magiavirus magia</taxon>
    </lineage>
</organism>
<evidence type="ECO:0000259" key="1">
    <source>
        <dbReference type="Pfam" id="PF13472"/>
    </source>
</evidence>
<proteinExistence type="predicted"/>
<dbReference type="InterPro" id="IPR051532">
    <property type="entry name" value="Ester_Hydrolysis_Enzymes"/>
</dbReference>
<dbReference type="PANTHER" id="PTHR30383">
    <property type="entry name" value="THIOESTERASE 1/PROTEASE 1/LYSOPHOSPHOLIPASE L1"/>
    <property type="match status" value="1"/>
</dbReference>
<dbReference type="EMBL" id="MT701587">
    <property type="protein sequence ID" value="QPB08711.1"/>
    <property type="molecule type" value="Genomic_DNA"/>
</dbReference>
<gene>
    <name evidence="2" type="ORF">CPT_Magia_029</name>
</gene>
<protein>
    <submittedName>
        <fullName evidence="2">Outer membrane-associated lipid esterase</fullName>
    </submittedName>
</protein>
<evidence type="ECO:0000313" key="2">
    <source>
        <dbReference type="EMBL" id="QPB08711.1"/>
    </source>
</evidence>
<evidence type="ECO:0000313" key="3">
    <source>
        <dbReference type="Proteomes" id="UP000663664"/>
    </source>
</evidence>
<reference evidence="2" key="1">
    <citation type="submission" date="2020-07" db="EMBL/GenBank/DDBJ databases">
        <title>Complete genome sequence of Burkholderia cenocepacia myophage Magia.</title>
        <authorList>
            <person name="Gafford-Gaby D."/>
            <person name="Yao G.W."/>
            <person name="Hernandez I."/>
            <person name="Clark J."/>
            <person name="Gonzalez C."/>
            <person name="Gill J."/>
            <person name="Liu M."/>
        </authorList>
    </citation>
    <scope>NUCLEOTIDE SEQUENCE</scope>
</reference>
<keyword evidence="3" id="KW-1185">Reference proteome</keyword>
<dbReference type="Pfam" id="PF13472">
    <property type="entry name" value="Lipase_GDSL_2"/>
    <property type="match status" value="1"/>
</dbReference>
<dbReference type="InterPro" id="IPR013830">
    <property type="entry name" value="SGNH_hydro"/>
</dbReference>
<dbReference type="CDD" id="cd00229">
    <property type="entry name" value="SGNH_hydrolase"/>
    <property type="match status" value="1"/>
</dbReference>
<dbReference type="PROSITE" id="PS51257">
    <property type="entry name" value="PROKAR_LIPOPROTEIN"/>
    <property type="match status" value="1"/>
</dbReference>
<accession>A0A873WM07</accession>
<dbReference type="InterPro" id="IPR036514">
    <property type="entry name" value="SGNH_hydro_sf"/>
</dbReference>
<dbReference type="Gene3D" id="3.40.50.1110">
    <property type="entry name" value="SGNH hydrolase"/>
    <property type="match status" value="1"/>
</dbReference>
<name>A0A873WM07_9CAUD</name>
<dbReference type="Proteomes" id="UP000663664">
    <property type="component" value="Segment"/>
</dbReference>